<dbReference type="GO" id="GO:0008270">
    <property type="term" value="F:zinc ion binding"/>
    <property type="evidence" value="ECO:0007669"/>
    <property type="project" value="InterPro"/>
</dbReference>
<feature type="binding site" evidence="10">
    <location>
        <begin position="175"/>
        <end position="177"/>
    </location>
    <ligand>
        <name>a peptide</name>
        <dbReference type="ChEBI" id="CHEBI:60466"/>
    </ligand>
</feature>
<evidence type="ECO:0000256" key="12">
    <source>
        <dbReference type="SAM" id="SignalP"/>
    </source>
</evidence>
<comment type="caution">
    <text evidence="14">The sequence shown here is derived from an EMBL/GenBank/DDBJ whole genome shotgun (WGS) entry which is preliminary data.</text>
</comment>
<dbReference type="GO" id="GO:0006508">
    <property type="term" value="P:proteolysis"/>
    <property type="evidence" value="ECO:0007669"/>
    <property type="project" value="UniProtKB-KW"/>
</dbReference>
<dbReference type="AlphaFoldDB" id="A0A0V0Q7V6"/>
<dbReference type="Gene3D" id="1.10.390.10">
    <property type="entry name" value="Neutral Protease Domain 2"/>
    <property type="match status" value="1"/>
</dbReference>
<proteinExistence type="inferred from homology"/>
<dbReference type="GO" id="GO:0005829">
    <property type="term" value="C:cytosol"/>
    <property type="evidence" value="ECO:0007669"/>
    <property type="project" value="TreeGrafter"/>
</dbReference>
<dbReference type="InterPro" id="IPR001930">
    <property type="entry name" value="Peptidase_M1"/>
</dbReference>
<feature type="chain" id="PRO_5006867347" evidence="12">
    <location>
        <begin position="17"/>
        <end position="655"/>
    </location>
</feature>
<dbReference type="SUPFAM" id="SSF48371">
    <property type="entry name" value="ARM repeat"/>
    <property type="match status" value="1"/>
</dbReference>
<keyword evidence="15" id="KW-1185">Reference proteome</keyword>
<sequence>MKLVILLLLGLALSQCYLRTEKSKYSILKHDSASSGIDFNTFSNYQDVVTQHYDLYWTLDLDNRVVKSQIVLEMQSKTNNLAEVNLDMWDQKISSVNFSENKNDQNQTELKFESKTLSGEGEQGQQLKITLAQKISSGKTFYLYIDYSFGDSANAVSFLTPEQTSTKILPYMYSQCEPIYCRSMMPLQDTPSVKSTYYAEIIADEGINVYMSANKTGTEDFGNKQKKHIFENSIKIPSYLVAIIAGNVEEKQVGDRSFVITEPDMMPESAKDLEDLEDYLVAIEDYTQIPYIWGSYKIVIMPPSFPFGGMENPLLTFASPSIITGDKSGTSVAIHEIAHSWTGNMLTCGNWSNLWINEGFTVFLERKGQISLFGEDYMVMDSIVGNSSFVSAINDFGLQSNYSSLYPLTAHVNPDDSFSTVPYEKGYQFLYYMQSLIGEDYFQDMMTGWIAASTFKSVVWQDFRDHFESYVNQNVNNAKQILSKIDWEVWVTGPGLPPAGPLQQIHFESQEQADAIDLADSWINLKGNFRPQNWATLKNYTPNEKYVFLDHLYTRHAAINPKLLELMDASYDFTQSTNYEISYRWFQTCILVGYDDNKQDIFEFLGAIGRQKLVLPQYKAYVQTGQREYAAEVFANYYEFYHPIARISIEQILLS</sequence>
<keyword evidence="6" id="KW-0378">Hydrolase</keyword>
<feature type="binding site" evidence="11">
    <location>
        <position position="339"/>
    </location>
    <ligand>
        <name>Zn(2+)</name>
        <dbReference type="ChEBI" id="CHEBI:29105"/>
        <note>catalytic</note>
    </ligand>
</feature>
<dbReference type="FunFam" id="3.30.2010.30:FF:000001">
    <property type="entry name" value="Leukotriene A(4) hydrolase"/>
    <property type="match status" value="1"/>
</dbReference>
<dbReference type="InParanoid" id="A0A0V0Q7V6"/>
<keyword evidence="4" id="KW-0645">Protease</keyword>
<comment type="cofactor">
    <cofactor evidence="11">
        <name>Zn(2+)</name>
        <dbReference type="ChEBI" id="CHEBI:29105"/>
    </cofactor>
    <text evidence="11">Binds 1 zinc ion per subunit.</text>
</comment>
<keyword evidence="5 11" id="KW-0479">Metal-binding</keyword>
<feature type="active site" description="Proton acceptor" evidence="9">
    <location>
        <position position="336"/>
    </location>
</feature>
<comment type="subcellular location">
    <subcellularLocation>
        <location evidence="1">Cytoplasm</location>
    </subcellularLocation>
</comment>
<gene>
    <name evidence="14" type="ORF">PPERSA_05583</name>
</gene>
<dbReference type="GO" id="GO:0008237">
    <property type="term" value="F:metallopeptidase activity"/>
    <property type="evidence" value="ECO:0007669"/>
    <property type="project" value="UniProtKB-KW"/>
</dbReference>
<dbReference type="InterPro" id="IPR034015">
    <property type="entry name" value="M1_LTA4H"/>
</dbReference>
<evidence type="ECO:0000256" key="4">
    <source>
        <dbReference type="ARBA" id="ARBA00022670"/>
    </source>
</evidence>
<dbReference type="OMA" id="QLMDLDD"/>
<dbReference type="Pfam" id="PF17900">
    <property type="entry name" value="Peptidase_M1_N"/>
    <property type="match status" value="1"/>
</dbReference>
<dbReference type="InterPro" id="IPR027268">
    <property type="entry name" value="Peptidase_M4/M1_CTD_sf"/>
</dbReference>
<evidence type="ECO:0000256" key="3">
    <source>
        <dbReference type="ARBA" id="ARBA00022490"/>
    </source>
</evidence>
<dbReference type="InterPro" id="IPR016024">
    <property type="entry name" value="ARM-type_fold"/>
</dbReference>
<dbReference type="CDD" id="cd09599">
    <property type="entry name" value="M1_LTA4H"/>
    <property type="match status" value="1"/>
</dbReference>
<dbReference type="InterPro" id="IPR049980">
    <property type="entry name" value="LTA4H_cat"/>
</dbReference>
<evidence type="ECO:0000256" key="2">
    <source>
        <dbReference type="ARBA" id="ARBA00010136"/>
    </source>
</evidence>
<evidence type="ECO:0000256" key="1">
    <source>
        <dbReference type="ARBA" id="ARBA00004496"/>
    </source>
</evidence>
<evidence type="ECO:0000256" key="5">
    <source>
        <dbReference type="ARBA" id="ARBA00022723"/>
    </source>
</evidence>
<keyword evidence="3" id="KW-0963">Cytoplasm</keyword>
<feature type="active site" description="Proton donor" evidence="9">
    <location>
        <position position="423"/>
    </location>
</feature>
<dbReference type="OrthoDB" id="10031169at2759"/>
<dbReference type="InterPro" id="IPR038502">
    <property type="entry name" value="M1_LTA-4_hydro/amino_C_sf"/>
</dbReference>
<feature type="binding site" evidence="10">
    <location>
        <begin position="306"/>
        <end position="311"/>
    </location>
    <ligand>
        <name>a peptide</name>
        <dbReference type="ChEBI" id="CHEBI:60466"/>
    </ligand>
</feature>
<dbReference type="InterPro" id="IPR014782">
    <property type="entry name" value="Peptidase_M1_dom"/>
</dbReference>
<feature type="signal peptide" evidence="12">
    <location>
        <begin position="1"/>
        <end position="16"/>
    </location>
</feature>
<comment type="similarity">
    <text evidence="2">Belongs to the peptidase M1 family.</text>
</comment>
<evidence type="ECO:0000259" key="13">
    <source>
        <dbReference type="SMART" id="SM01263"/>
    </source>
</evidence>
<evidence type="ECO:0000256" key="11">
    <source>
        <dbReference type="PIRSR" id="PIRSR634015-3"/>
    </source>
</evidence>
<evidence type="ECO:0000256" key="7">
    <source>
        <dbReference type="ARBA" id="ARBA00022833"/>
    </source>
</evidence>
<dbReference type="Gene3D" id="1.25.40.320">
    <property type="entry name" value="Peptidase M1, leukotriene A4 hydrolase/aminopeptidase C-terminal domain"/>
    <property type="match status" value="1"/>
</dbReference>
<dbReference type="SUPFAM" id="SSF55486">
    <property type="entry name" value="Metalloproteases ('zincins'), catalytic domain"/>
    <property type="match status" value="1"/>
</dbReference>
<dbReference type="InterPro" id="IPR042097">
    <property type="entry name" value="Aminopeptidase_N-like_N_sf"/>
</dbReference>
<protein>
    <submittedName>
        <fullName evidence="14">Armadillo-type fold</fullName>
    </submittedName>
</protein>
<evidence type="ECO:0000256" key="8">
    <source>
        <dbReference type="ARBA" id="ARBA00023049"/>
    </source>
</evidence>
<dbReference type="SMART" id="SM01263">
    <property type="entry name" value="Leuk-A4-hydro_C"/>
    <property type="match status" value="1"/>
</dbReference>
<feature type="domain" description="Peptidase M1 leukotriene A4 hydrolase/aminopeptidase C-terminal" evidence="13">
    <location>
        <begin position="511"/>
        <end position="653"/>
    </location>
</feature>
<dbReference type="EMBL" id="LDAU01000260">
    <property type="protein sequence ID" value="KRW98239.1"/>
    <property type="molecule type" value="Genomic_DNA"/>
</dbReference>
<accession>A0A0V0Q7V6</accession>
<feature type="binding site" evidence="10">
    <location>
        <begin position="610"/>
        <end position="612"/>
    </location>
    <ligand>
        <name>a peptide</name>
        <dbReference type="ChEBI" id="CHEBI:60466"/>
    </ligand>
</feature>
<dbReference type="Gene3D" id="2.60.40.1730">
    <property type="entry name" value="tricorn interacting facor f3 domain"/>
    <property type="match status" value="1"/>
</dbReference>
<dbReference type="Pfam" id="PF01433">
    <property type="entry name" value="Peptidase_M1"/>
    <property type="match status" value="1"/>
</dbReference>
<keyword evidence="8" id="KW-0482">Metalloprotease</keyword>
<feature type="binding site" evidence="11">
    <location>
        <position position="335"/>
    </location>
    <ligand>
        <name>Zn(2+)</name>
        <dbReference type="ChEBI" id="CHEBI:29105"/>
        <note>catalytic</note>
    </ligand>
</feature>
<dbReference type="Proteomes" id="UP000054937">
    <property type="component" value="Unassembled WGS sequence"/>
</dbReference>
<organism evidence="14 15">
    <name type="scientific">Pseudocohnilembus persalinus</name>
    <name type="common">Ciliate</name>
    <dbReference type="NCBI Taxonomy" id="266149"/>
    <lineage>
        <taxon>Eukaryota</taxon>
        <taxon>Sar</taxon>
        <taxon>Alveolata</taxon>
        <taxon>Ciliophora</taxon>
        <taxon>Intramacronucleata</taxon>
        <taxon>Oligohymenophorea</taxon>
        <taxon>Scuticociliatia</taxon>
        <taxon>Philasterida</taxon>
        <taxon>Pseudocohnilembidae</taxon>
        <taxon>Pseudocohnilembus</taxon>
    </lineage>
</organism>
<reference evidence="14 15" key="1">
    <citation type="journal article" date="2015" name="Sci. Rep.">
        <title>Genome of the facultative scuticociliatosis pathogen Pseudocohnilembus persalinus provides insight into its virulence through horizontal gene transfer.</title>
        <authorList>
            <person name="Xiong J."/>
            <person name="Wang G."/>
            <person name="Cheng J."/>
            <person name="Tian M."/>
            <person name="Pan X."/>
            <person name="Warren A."/>
            <person name="Jiang C."/>
            <person name="Yuan D."/>
            <person name="Miao W."/>
        </authorList>
    </citation>
    <scope>NUCLEOTIDE SEQUENCE [LARGE SCALE GENOMIC DNA]</scope>
    <source>
        <strain evidence="14">36N120E</strain>
    </source>
</reference>
<feature type="binding site" evidence="11">
    <location>
        <position position="358"/>
    </location>
    <ligand>
        <name>Zn(2+)</name>
        <dbReference type="ChEBI" id="CHEBI:29105"/>
        <note>catalytic</note>
    </ligand>
</feature>
<dbReference type="PANTHER" id="PTHR45726:SF3">
    <property type="entry name" value="LEUKOTRIENE A-4 HYDROLASE"/>
    <property type="match status" value="1"/>
</dbReference>
<evidence type="ECO:0000256" key="10">
    <source>
        <dbReference type="PIRSR" id="PIRSR634015-2"/>
    </source>
</evidence>
<evidence type="ECO:0000256" key="6">
    <source>
        <dbReference type="ARBA" id="ARBA00022801"/>
    </source>
</evidence>
<keyword evidence="12" id="KW-0732">Signal</keyword>
<dbReference type="InterPro" id="IPR045357">
    <property type="entry name" value="Aminopeptidase_N-like_N"/>
</dbReference>
<evidence type="ECO:0000313" key="14">
    <source>
        <dbReference type="EMBL" id="KRW98239.1"/>
    </source>
</evidence>
<name>A0A0V0Q7V6_PSEPJ</name>
<evidence type="ECO:0000313" key="15">
    <source>
        <dbReference type="Proteomes" id="UP000054937"/>
    </source>
</evidence>
<evidence type="ECO:0000256" key="9">
    <source>
        <dbReference type="PIRSR" id="PIRSR634015-1"/>
    </source>
</evidence>
<dbReference type="PRINTS" id="PR00756">
    <property type="entry name" value="ALADIPTASE"/>
</dbReference>
<dbReference type="SUPFAM" id="SSF63737">
    <property type="entry name" value="Leukotriene A4 hydrolase N-terminal domain"/>
    <property type="match status" value="1"/>
</dbReference>
<dbReference type="Gene3D" id="3.30.2010.30">
    <property type="match status" value="1"/>
</dbReference>
<dbReference type="PANTHER" id="PTHR45726">
    <property type="entry name" value="LEUKOTRIENE A-4 HYDROLASE"/>
    <property type="match status" value="1"/>
</dbReference>
<dbReference type="InterPro" id="IPR015211">
    <property type="entry name" value="Peptidase_M1_C"/>
</dbReference>
<dbReference type="Pfam" id="PF09127">
    <property type="entry name" value="Leuk-A4-hydro_C"/>
    <property type="match status" value="1"/>
</dbReference>
<keyword evidence="7 11" id="KW-0862">Zinc</keyword>